<comment type="caution">
    <text evidence="2">The sequence shown here is derived from an EMBL/GenBank/DDBJ whole genome shotgun (WGS) entry which is preliminary data.</text>
</comment>
<dbReference type="Proteomes" id="UP000283077">
    <property type="component" value="Unassembled WGS sequence"/>
</dbReference>
<accession>A0A437QLN4</accession>
<sequence>MKTVIVLFFLFSTVCHAHIKWATAELRENGMIQLTLSESMVPFLVERRFMSGDIKLRYGINIQDASSNILQKENTETSTQVVLKAEARMATILLEPVPVVKRPKFDKLSGRQLPGRVEFSRLSIVMDNVTPTEDQKPSDMFLDVMPILNKKKLAKVKEKYSIQVYRDGKAMAPSSLFIYSATDNAFITDYRVNKDGIVEFTPSSAGKYLFQADELVFSPGTTGVKGIAHKHLFSSLIFTVRE</sequence>
<evidence type="ECO:0000256" key="1">
    <source>
        <dbReference type="SAM" id="SignalP"/>
    </source>
</evidence>
<dbReference type="RefSeq" id="WP_127699884.1">
    <property type="nucleotide sequence ID" value="NZ_SACS01000015.1"/>
</dbReference>
<gene>
    <name evidence="2" type="ORF">EOE67_13710</name>
</gene>
<evidence type="ECO:0000313" key="3">
    <source>
        <dbReference type="Proteomes" id="UP000283077"/>
    </source>
</evidence>
<organism evidence="2 3">
    <name type="scientific">Rheinheimera riviphila</name>
    <dbReference type="NCBI Taxonomy" id="1834037"/>
    <lineage>
        <taxon>Bacteria</taxon>
        <taxon>Pseudomonadati</taxon>
        <taxon>Pseudomonadota</taxon>
        <taxon>Gammaproteobacteria</taxon>
        <taxon>Chromatiales</taxon>
        <taxon>Chromatiaceae</taxon>
        <taxon>Rheinheimera</taxon>
    </lineage>
</organism>
<proteinExistence type="predicted"/>
<name>A0A437QLN4_9GAMM</name>
<evidence type="ECO:0008006" key="4">
    <source>
        <dbReference type="Google" id="ProtNLM"/>
    </source>
</evidence>
<keyword evidence="1" id="KW-0732">Signal</keyword>
<evidence type="ECO:0000313" key="2">
    <source>
        <dbReference type="EMBL" id="RVU35428.1"/>
    </source>
</evidence>
<feature type="signal peptide" evidence="1">
    <location>
        <begin position="1"/>
        <end position="17"/>
    </location>
</feature>
<protein>
    <recommendedName>
        <fullName evidence="4">DUF4198 domain-containing protein</fullName>
    </recommendedName>
</protein>
<reference evidence="2 3" key="1">
    <citation type="submission" date="2019-01" db="EMBL/GenBank/DDBJ databases">
        <authorList>
            <person name="Chen W.-M."/>
        </authorList>
    </citation>
    <scope>NUCLEOTIDE SEQUENCE [LARGE SCALE GENOMIC DNA]</scope>
    <source>
        <strain evidence="2 3">KYPC3</strain>
    </source>
</reference>
<dbReference type="AlphaFoldDB" id="A0A437QLN4"/>
<keyword evidence="3" id="KW-1185">Reference proteome</keyword>
<dbReference type="EMBL" id="SACS01000015">
    <property type="protein sequence ID" value="RVU35428.1"/>
    <property type="molecule type" value="Genomic_DNA"/>
</dbReference>
<feature type="chain" id="PRO_5019333735" description="DUF4198 domain-containing protein" evidence="1">
    <location>
        <begin position="18"/>
        <end position="242"/>
    </location>
</feature>